<dbReference type="Gene3D" id="1.10.238.10">
    <property type="entry name" value="EF-hand"/>
    <property type="match status" value="2"/>
</dbReference>
<keyword evidence="10" id="KW-1185">Reference proteome</keyword>
<dbReference type="GO" id="GO:0008201">
    <property type="term" value="F:heparin binding"/>
    <property type="evidence" value="ECO:0007669"/>
    <property type="project" value="TreeGrafter"/>
</dbReference>
<feature type="domain" description="Thyroglobulin type-1" evidence="9">
    <location>
        <begin position="77"/>
        <end position="147"/>
    </location>
</feature>
<evidence type="ECO:0000256" key="3">
    <source>
        <dbReference type="ARBA" id="ARBA00022737"/>
    </source>
</evidence>
<keyword evidence="5 7" id="KW-1015">Disulfide bond</keyword>
<dbReference type="PANTHER" id="PTHR12352:SF30">
    <property type="entry name" value="FI05255P"/>
    <property type="match status" value="1"/>
</dbReference>
<proteinExistence type="predicted"/>
<dbReference type="InterPro" id="IPR051950">
    <property type="entry name" value="Dev_reg/Prot_inhib"/>
</dbReference>
<dbReference type="Pfam" id="PF00086">
    <property type="entry name" value="Thyroglobulin_1"/>
    <property type="match status" value="1"/>
</dbReference>
<dbReference type="CDD" id="cd16234">
    <property type="entry name" value="EFh_SPARC_SMOC"/>
    <property type="match status" value="1"/>
</dbReference>
<keyword evidence="2" id="KW-0964">Secreted</keyword>
<name>A0A914E5C1_9BILA</name>
<dbReference type="GO" id="GO:0030198">
    <property type="term" value="P:extracellular matrix organization"/>
    <property type="evidence" value="ECO:0007669"/>
    <property type="project" value="TreeGrafter"/>
</dbReference>
<dbReference type="InterPro" id="IPR000716">
    <property type="entry name" value="Thyroglobulin_1"/>
</dbReference>
<keyword evidence="3" id="KW-0677">Repeat</keyword>
<dbReference type="InterPro" id="IPR018247">
    <property type="entry name" value="EF_Hand_1_Ca_BS"/>
</dbReference>
<keyword evidence="4" id="KW-0106">Calcium</keyword>
<dbReference type="Pfam" id="PF10591">
    <property type="entry name" value="SPARC_Ca_bdg"/>
    <property type="match status" value="2"/>
</dbReference>
<evidence type="ECO:0000256" key="4">
    <source>
        <dbReference type="ARBA" id="ARBA00022837"/>
    </source>
</evidence>
<evidence type="ECO:0000313" key="11">
    <source>
        <dbReference type="WBParaSite" id="ACRNAN_scaffold5471.g20510.t2"/>
    </source>
</evidence>
<dbReference type="SUPFAM" id="SSF57610">
    <property type="entry name" value="Thyroglobulin type-1 domain"/>
    <property type="match status" value="1"/>
</dbReference>
<dbReference type="SMART" id="SM00211">
    <property type="entry name" value="TY"/>
    <property type="match status" value="1"/>
</dbReference>
<dbReference type="WBParaSite" id="ACRNAN_scaffold5471.g20510.t2">
    <property type="protein sequence ID" value="ACRNAN_scaffold5471.g20510.t2"/>
    <property type="gene ID" value="ACRNAN_scaffold5471.g20510"/>
</dbReference>
<evidence type="ECO:0000259" key="8">
    <source>
        <dbReference type="PROSITE" id="PS50222"/>
    </source>
</evidence>
<comment type="caution">
    <text evidence="7">Lacks conserved residue(s) required for the propagation of feature annotation.</text>
</comment>
<dbReference type="InterPro" id="IPR002048">
    <property type="entry name" value="EF_hand_dom"/>
</dbReference>
<sequence>MLRIFKPVSCVREFFKTCDVNNDKHLDVQEWIKCLREDISNEIPIVIPKSGPPPNEGLLKETPVKKVEGLTSNSDDPVDCKSHRDQIIERRGRNLEKSVYVPICTGENDKFYSEIQCHHESGYCWCVNPENGEPLSVTSMLNGKPKCDANSEEVTSPATPKEIKGCLPKKQIKFLKRLFALMEGEMSLDQLDRMEKSGEIVGLHSARERAAKWQFSKLDKNNNKIIERREWKPFRQMIRQWDQVKKCGRNFIRFCDADSNRKISIDEWMDCTLKAYEDATITPKTETNPFLHILKPDED</sequence>
<dbReference type="InterPro" id="IPR036857">
    <property type="entry name" value="Thyroglobulin_1_sf"/>
</dbReference>
<dbReference type="CDD" id="cd00191">
    <property type="entry name" value="TY"/>
    <property type="match status" value="1"/>
</dbReference>
<dbReference type="Proteomes" id="UP000887540">
    <property type="component" value="Unplaced"/>
</dbReference>
<accession>A0A914E5C1</accession>
<dbReference type="AlphaFoldDB" id="A0A914E5C1"/>
<comment type="subcellular location">
    <subcellularLocation>
        <location evidence="1">Secreted</location>
    </subcellularLocation>
</comment>
<evidence type="ECO:0000256" key="6">
    <source>
        <dbReference type="ARBA" id="ARBA00023180"/>
    </source>
</evidence>
<dbReference type="GO" id="GO:0050840">
    <property type="term" value="F:extracellular matrix binding"/>
    <property type="evidence" value="ECO:0007669"/>
    <property type="project" value="TreeGrafter"/>
</dbReference>
<evidence type="ECO:0000256" key="2">
    <source>
        <dbReference type="ARBA" id="ARBA00022525"/>
    </source>
</evidence>
<reference evidence="11" key="1">
    <citation type="submission" date="2022-11" db="UniProtKB">
        <authorList>
            <consortium name="WormBaseParasite"/>
        </authorList>
    </citation>
    <scope>IDENTIFICATION</scope>
</reference>
<feature type="disulfide bond" evidence="7">
    <location>
        <begin position="117"/>
        <end position="124"/>
    </location>
</feature>
<dbReference type="PANTHER" id="PTHR12352">
    <property type="entry name" value="SECRETED MODULAR CALCIUM-BINDING PROTEIN"/>
    <property type="match status" value="1"/>
</dbReference>
<evidence type="ECO:0000256" key="5">
    <source>
        <dbReference type="ARBA" id="ARBA00023157"/>
    </source>
</evidence>
<dbReference type="SMART" id="SM00054">
    <property type="entry name" value="EFh"/>
    <property type="match status" value="2"/>
</dbReference>
<evidence type="ECO:0000259" key="9">
    <source>
        <dbReference type="PROSITE" id="PS51162"/>
    </source>
</evidence>
<evidence type="ECO:0000256" key="1">
    <source>
        <dbReference type="ARBA" id="ARBA00004613"/>
    </source>
</evidence>
<dbReference type="PROSITE" id="PS50222">
    <property type="entry name" value="EF_HAND_2"/>
    <property type="match status" value="1"/>
</dbReference>
<organism evidence="10 11">
    <name type="scientific">Acrobeloides nanus</name>
    <dbReference type="NCBI Taxonomy" id="290746"/>
    <lineage>
        <taxon>Eukaryota</taxon>
        <taxon>Metazoa</taxon>
        <taxon>Ecdysozoa</taxon>
        <taxon>Nematoda</taxon>
        <taxon>Chromadorea</taxon>
        <taxon>Rhabditida</taxon>
        <taxon>Tylenchina</taxon>
        <taxon>Cephalobomorpha</taxon>
        <taxon>Cephaloboidea</taxon>
        <taxon>Cephalobidae</taxon>
        <taxon>Acrobeloides</taxon>
    </lineage>
</organism>
<evidence type="ECO:0000313" key="10">
    <source>
        <dbReference type="Proteomes" id="UP000887540"/>
    </source>
</evidence>
<dbReference type="InterPro" id="IPR011992">
    <property type="entry name" value="EF-hand-dom_pair"/>
</dbReference>
<dbReference type="Gene3D" id="4.10.800.10">
    <property type="entry name" value="Thyroglobulin type-1"/>
    <property type="match status" value="1"/>
</dbReference>
<dbReference type="GO" id="GO:0005509">
    <property type="term" value="F:calcium ion binding"/>
    <property type="evidence" value="ECO:0007669"/>
    <property type="project" value="InterPro"/>
</dbReference>
<dbReference type="GO" id="GO:0005604">
    <property type="term" value="C:basement membrane"/>
    <property type="evidence" value="ECO:0007669"/>
    <property type="project" value="TreeGrafter"/>
</dbReference>
<evidence type="ECO:0000256" key="7">
    <source>
        <dbReference type="PROSITE-ProRule" id="PRU00500"/>
    </source>
</evidence>
<protein>
    <submittedName>
        <fullName evidence="11">Thyroglobulin type-1 domain-containing protein</fullName>
    </submittedName>
</protein>
<dbReference type="PROSITE" id="PS51162">
    <property type="entry name" value="THYROGLOBULIN_1_2"/>
    <property type="match status" value="1"/>
</dbReference>
<keyword evidence="6" id="KW-0325">Glycoprotein</keyword>
<dbReference type="GO" id="GO:0005615">
    <property type="term" value="C:extracellular space"/>
    <property type="evidence" value="ECO:0007669"/>
    <property type="project" value="TreeGrafter"/>
</dbReference>
<dbReference type="InterPro" id="IPR019577">
    <property type="entry name" value="SPARC/Testican_Ca-bd-dom"/>
</dbReference>
<dbReference type="PROSITE" id="PS00018">
    <property type="entry name" value="EF_HAND_1"/>
    <property type="match status" value="3"/>
</dbReference>
<feature type="domain" description="EF-hand" evidence="8">
    <location>
        <begin position="6"/>
        <end position="41"/>
    </location>
</feature>
<dbReference type="SUPFAM" id="SSF47473">
    <property type="entry name" value="EF-hand"/>
    <property type="match status" value="2"/>
</dbReference>